<dbReference type="EMBL" id="FNFK01000041">
    <property type="protein sequence ID" value="SDK59490.1"/>
    <property type="molecule type" value="Genomic_DNA"/>
</dbReference>
<dbReference type="STRING" id="426701.SAMN04488098_104119"/>
<accession>A0A1G9D6B6</accession>
<dbReference type="InterPro" id="IPR017195">
    <property type="entry name" value="ABC_thiamin-permease_prd"/>
</dbReference>
<proteinExistence type="predicted"/>
<protein>
    <submittedName>
        <fullName evidence="2">Energy-coupling factor transport system substrate-specific component</fullName>
    </submittedName>
</protein>
<feature type="transmembrane region" description="Helical" evidence="1">
    <location>
        <begin position="51"/>
        <end position="67"/>
    </location>
</feature>
<evidence type="ECO:0000313" key="2">
    <source>
        <dbReference type="EMBL" id="SDK59490.1"/>
    </source>
</evidence>
<gene>
    <name evidence="2" type="ORF">SAMN04488098_104119</name>
</gene>
<dbReference type="RefSeq" id="WP_091267989.1">
    <property type="nucleotide sequence ID" value="NZ_FNFK01000041.1"/>
</dbReference>
<keyword evidence="1" id="KW-0472">Membrane</keyword>
<name>A0A1G9D6B6_9LACT</name>
<dbReference type="Pfam" id="PF09819">
    <property type="entry name" value="ABC_cobalt"/>
    <property type="match status" value="1"/>
</dbReference>
<reference evidence="3" key="1">
    <citation type="submission" date="2016-10" db="EMBL/GenBank/DDBJ databases">
        <authorList>
            <person name="Varghese N."/>
            <person name="Submissions S."/>
        </authorList>
    </citation>
    <scope>NUCLEOTIDE SEQUENCE [LARGE SCALE GENOMIC DNA]</scope>
    <source>
        <strain evidence="3">DSM 19181</strain>
    </source>
</reference>
<feature type="transmembrane region" description="Helical" evidence="1">
    <location>
        <begin position="79"/>
        <end position="102"/>
    </location>
</feature>
<dbReference type="Proteomes" id="UP000199433">
    <property type="component" value="Unassembled WGS sequence"/>
</dbReference>
<feature type="transmembrane region" description="Helical" evidence="1">
    <location>
        <begin position="122"/>
        <end position="140"/>
    </location>
</feature>
<keyword evidence="1" id="KW-0812">Transmembrane</keyword>
<dbReference type="OrthoDB" id="8017424at2"/>
<feature type="transmembrane region" description="Helical" evidence="1">
    <location>
        <begin position="12"/>
        <end position="31"/>
    </location>
</feature>
<organism evidence="2 3">
    <name type="scientific">Alkalibacterium thalassium</name>
    <dbReference type="NCBI Taxonomy" id="426701"/>
    <lineage>
        <taxon>Bacteria</taxon>
        <taxon>Bacillati</taxon>
        <taxon>Bacillota</taxon>
        <taxon>Bacilli</taxon>
        <taxon>Lactobacillales</taxon>
        <taxon>Carnobacteriaceae</taxon>
        <taxon>Alkalibacterium</taxon>
    </lineage>
</organism>
<dbReference type="AlphaFoldDB" id="A0A1G9D6B6"/>
<feature type="transmembrane region" description="Helical" evidence="1">
    <location>
        <begin position="152"/>
        <end position="170"/>
    </location>
</feature>
<keyword evidence="3" id="KW-1185">Reference proteome</keyword>
<keyword evidence="1" id="KW-1133">Transmembrane helix</keyword>
<evidence type="ECO:0000256" key="1">
    <source>
        <dbReference type="SAM" id="Phobius"/>
    </source>
</evidence>
<evidence type="ECO:0000313" key="3">
    <source>
        <dbReference type="Proteomes" id="UP000199433"/>
    </source>
</evidence>
<dbReference type="PIRSF" id="PIRSF037394">
    <property type="entry name" value="ABC_thiamine-permease_YkoE_prd"/>
    <property type="match status" value="1"/>
</dbReference>
<sequence length="195" mass="21521">MNRKPLTLRDYLLMSLIAVVFGIVFLLAVYAGAALTTVLTPLGLGVLGYEPFYGIWYMAAIITTYLIRKPIVGIVTEVIAALIEVLLGNMFGVMVLISAFIQGVGVEIPFALTKYKNYSYKVTMLSALSATILSFIWTGFRSNYLAMDWRIVLAIFVIRLLSALFFTGYVSKVICDKLDDAGILNHNLKASEAID</sequence>